<feature type="compositionally biased region" description="Polar residues" evidence="1">
    <location>
        <begin position="583"/>
        <end position="633"/>
    </location>
</feature>
<feature type="compositionally biased region" description="Polar residues" evidence="1">
    <location>
        <begin position="54"/>
        <end position="64"/>
    </location>
</feature>
<dbReference type="InterPro" id="IPR052109">
    <property type="entry name" value="SRRM_Domain-Containing"/>
</dbReference>
<dbReference type="SUPFAM" id="SSF52047">
    <property type="entry name" value="RNI-like"/>
    <property type="match status" value="1"/>
</dbReference>
<organism evidence="2 3">
    <name type="scientific">Conoideocrella luteorostrata</name>
    <dbReference type="NCBI Taxonomy" id="1105319"/>
    <lineage>
        <taxon>Eukaryota</taxon>
        <taxon>Fungi</taxon>
        <taxon>Dikarya</taxon>
        <taxon>Ascomycota</taxon>
        <taxon>Pezizomycotina</taxon>
        <taxon>Sordariomycetes</taxon>
        <taxon>Hypocreomycetidae</taxon>
        <taxon>Hypocreales</taxon>
        <taxon>Clavicipitaceae</taxon>
        <taxon>Conoideocrella</taxon>
    </lineage>
</organism>
<proteinExistence type="predicted"/>
<evidence type="ECO:0000313" key="3">
    <source>
        <dbReference type="Proteomes" id="UP001251528"/>
    </source>
</evidence>
<evidence type="ECO:0000313" key="2">
    <source>
        <dbReference type="EMBL" id="KAK2612835.1"/>
    </source>
</evidence>
<comment type="caution">
    <text evidence="2">The sequence shown here is derived from an EMBL/GenBank/DDBJ whole genome shotgun (WGS) entry which is preliminary data.</text>
</comment>
<dbReference type="PANTHER" id="PTHR34755:SF4">
    <property type="entry name" value="F-BOX DOMAIN-CONTAINING PROTEIN"/>
    <property type="match status" value="1"/>
</dbReference>
<feature type="compositionally biased region" description="Basic residues" evidence="1">
    <location>
        <begin position="7"/>
        <end position="16"/>
    </location>
</feature>
<feature type="region of interest" description="Disordered" evidence="1">
    <location>
        <begin position="1"/>
        <end position="151"/>
    </location>
</feature>
<dbReference type="InterPro" id="IPR032675">
    <property type="entry name" value="LRR_dom_sf"/>
</dbReference>
<dbReference type="AlphaFoldDB" id="A0AAJ0CXN8"/>
<sequence>MAVTRRSNSRRRHQPAPRRNPNRASREIVSRSQRHDRLTYAEEPTDVEDFADAQSISTDESNPQGVLEPSPKPILRARKQVEPNIQTTEDTAISADRETVQSKPKRSKSMSGRRFAIGQKRGQAAQSGASKRRKVSTQRIPEHGNNPDAVIPDWRDPRISFECWTDIFLYAAREGSTEVISSSWLVHAATTCKTFAEPALTAMYRCPAIKNTTRARHLTRLLGRPLSETLYNYRAKIDTLYINIHLIHYSALFQLVHPLPRLKELIVYTPLDQPPYRGLDRPLRWHYPQDMFQAFEAAPAGSILANTKPYVTILKSWEWSGRFIGGFIADLNAIACLHQTTTFSQLTRLSLTNFQVPSLKNLRISSEENELRSYHEDGIVIHAVAQAVSQLSALKHLIFESSTVMNDRLLPLLPNNLIHLELINCWEVKSEDFATFLRTHGSNMRTLSLSHNQSLALGFLTDLAETCPKLRELKMNLSYYRHHDCINDADPMYDQVLLPSQLPKWPSSLRVLSIEHIREWTLDTANMFLQSILDSAPRLAELRYLAIKTMLDIPWQARATMRREWRNKMERVFLRPYVPPNPVTTLRPASNNEAPELKGNQSQESAMSPSRRSNKIASSSEMSDFQGSPIRSSRCQHGKKPIYKESDTEDDEFDSEESRYDEGDDSNDQDDITCTPSRNKLKFTPSFIHGKCTTVNIVFDNQKVRELQYTMEDFGSQESDSEEEWDGDHEDDVEIVLL</sequence>
<accession>A0AAJ0CXN8</accession>
<protein>
    <submittedName>
        <fullName evidence="2">Uncharacterized protein</fullName>
    </submittedName>
</protein>
<dbReference type="EMBL" id="JASWJB010000011">
    <property type="protein sequence ID" value="KAK2612835.1"/>
    <property type="molecule type" value="Genomic_DNA"/>
</dbReference>
<keyword evidence="3" id="KW-1185">Reference proteome</keyword>
<dbReference type="Proteomes" id="UP001251528">
    <property type="component" value="Unassembled WGS sequence"/>
</dbReference>
<gene>
    <name evidence="2" type="ORF">QQS21_001115</name>
</gene>
<name>A0AAJ0CXN8_9HYPO</name>
<feature type="compositionally biased region" description="Acidic residues" evidence="1">
    <location>
        <begin position="662"/>
        <end position="671"/>
    </location>
</feature>
<dbReference type="PANTHER" id="PTHR34755">
    <property type="entry name" value="SERINE/ARGININE REPETITIVE MATRIX PROTEIN 3-RELATED"/>
    <property type="match status" value="1"/>
</dbReference>
<feature type="region of interest" description="Disordered" evidence="1">
    <location>
        <begin position="580"/>
        <end position="677"/>
    </location>
</feature>
<dbReference type="Gene3D" id="3.80.10.10">
    <property type="entry name" value="Ribonuclease Inhibitor"/>
    <property type="match status" value="1"/>
</dbReference>
<evidence type="ECO:0000256" key="1">
    <source>
        <dbReference type="SAM" id="MobiDB-lite"/>
    </source>
</evidence>
<feature type="compositionally biased region" description="Basic and acidic residues" evidence="1">
    <location>
        <begin position="24"/>
        <end position="40"/>
    </location>
</feature>
<reference evidence="2" key="1">
    <citation type="submission" date="2023-06" db="EMBL/GenBank/DDBJ databases">
        <title>Conoideocrella luteorostrata (Hypocreales: Clavicipitaceae), a potential biocontrol fungus for elongate hemlock scale in United States Christmas tree production areas.</title>
        <authorList>
            <person name="Barrett H."/>
            <person name="Lovett B."/>
            <person name="Macias A.M."/>
            <person name="Stajich J.E."/>
            <person name="Kasson M.T."/>
        </authorList>
    </citation>
    <scope>NUCLEOTIDE SEQUENCE</scope>
    <source>
        <strain evidence="2">ARSEF 14590</strain>
    </source>
</reference>